<dbReference type="AlphaFoldDB" id="A0A0E0NFA7"/>
<feature type="compositionally biased region" description="Polar residues" evidence="1">
    <location>
        <begin position="1"/>
        <end position="12"/>
    </location>
</feature>
<evidence type="ECO:0000313" key="2">
    <source>
        <dbReference type="EnsemblPlants" id="ORUFI02G18620.1"/>
    </source>
</evidence>
<organism evidence="2 3">
    <name type="scientific">Oryza rufipogon</name>
    <name type="common">Brownbeard rice</name>
    <name type="synonym">Asian wild rice</name>
    <dbReference type="NCBI Taxonomy" id="4529"/>
    <lineage>
        <taxon>Eukaryota</taxon>
        <taxon>Viridiplantae</taxon>
        <taxon>Streptophyta</taxon>
        <taxon>Embryophyta</taxon>
        <taxon>Tracheophyta</taxon>
        <taxon>Spermatophyta</taxon>
        <taxon>Magnoliopsida</taxon>
        <taxon>Liliopsida</taxon>
        <taxon>Poales</taxon>
        <taxon>Poaceae</taxon>
        <taxon>BOP clade</taxon>
        <taxon>Oryzoideae</taxon>
        <taxon>Oryzeae</taxon>
        <taxon>Oryzinae</taxon>
        <taxon>Oryza</taxon>
    </lineage>
</organism>
<proteinExistence type="predicted"/>
<accession>A0A0E0NFA7</accession>
<dbReference type="HOGENOM" id="CLU_2403490_0_0_1"/>
<feature type="compositionally biased region" description="Basic and acidic residues" evidence="1">
    <location>
        <begin position="61"/>
        <end position="93"/>
    </location>
</feature>
<dbReference type="Proteomes" id="UP000008022">
    <property type="component" value="Unassembled WGS sequence"/>
</dbReference>
<dbReference type="Gramene" id="ORUFI02G18620.1">
    <property type="protein sequence ID" value="ORUFI02G18620.1"/>
    <property type="gene ID" value="ORUFI02G18620"/>
</dbReference>
<sequence length="93" mass="10496">MTPSKRTGQRGTDTVPDKDDIIKKEEATAREQTEQAAANPDRGNRHRATQATAPYNPGGGARDEGRRRPEAYNEGRRRPEARDEQRRVPEARD</sequence>
<evidence type="ECO:0000313" key="3">
    <source>
        <dbReference type="Proteomes" id="UP000008022"/>
    </source>
</evidence>
<name>A0A0E0NFA7_ORYRU</name>
<evidence type="ECO:0000256" key="1">
    <source>
        <dbReference type="SAM" id="MobiDB-lite"/>
    </source>
</evidence>
<feature type="compositionally biased region" description="Basic and acidic residues" evidence="1">
    <location>
        <begin position="15"/>
        <end position="33"/>
    </location>
</feature>
<protein>
    <submittedName>
        <fullName evidence="2">Uncharacterized protein</fullName>
    </submittedName>
</protein>
<reference evidence="2" key="2">
    <citation type="submission" date="2015-06" db="UniProtKB">
        <authorList>
            <consortium name="EnsemblPlants"/>
        </authorList>
    </citation>
    <scope>IDENTIFICATION</scope>
</reference>
<dbReference type="EnsemblPlants" id="ORUFI02G18620.1">
    <property type="protein sequence ID" value="ORUFI02G18620.1"/>
    <property type="gene ID" value="ORUFI02G18620"/>
</dbReference>
<keyword evidence="3" id="KW-1185">Reference proteome</keyword>
<reference evidence="3" key="1">
    <citation type="submission" date="2013-06" db="EMBL/GenBank/DDBJ databases">
        <authorList>
            <person name="Zhao Q."/>
        </authorList>
    </citation>
    <scope>NUCLEOTIDE SEQUENCE</scope>
    <source>
        <strain evidence="3">cv. W1943</strain>
    </source>
</reference>
<feature type="region of interest" description="Disordered" evidence="1">
    <location>
        <begin position="1"/>
        <end position="93"/>
    </location>
</feature>